<evidence type="ECO:0000259" key="1">
    <source>
        <dbReference type="Pfam" id="PF25263"/>
    </source>
</evidence>
<gene>
    <name evidence="2" type="ORF">AFULGI_00005960</name>
</gene>
<dbReference type="EMBL" id="CP006577">
    <property type="protein sequence ID" value="AIG97397.1"/>
    <property type="molecule type" value="Genomic_DNA"/>
</dbReference>
<dbReference type="Proteomes" id="UP000028501">
    <property type="component" value="Chromosome"/>
</dbReference>
<dbReference type="GeneID" id="24794122"/>
<protein>
    <recommendedName>
        <fullName evidence="1">DUF7863 domain-containing protein</fullName>
    </recommendedName>
</protein>
<organism evidence="2 3">
    <name type="scientific">Archaeoglobus fulgidus DSM 8774</name>
    <dbReference type="NCBI Taxonomy" id="1344584"/>
    <lineage>
        <taxon>Archaea</taxon>
        <taxon>Methanobacteriati</taxon>
        <taxon>Methanobacteriota</taxon>
        <taxon>Archaeoglobi</taxon>
        <taxon>Archaeoglobales</taxon>
        <taxon>Archaeoglobaceae</taxon>
        <taxon>Archaeoglobus</taxon>
    </lineage>
</organism>
<proteinExistence type="predicted"/>
<accession>A0A075WCT6</accession>
<name>A0A075WCT6_ARCFL</name>
<dbReference type="AlphaFoldDB" id="A0A075WCT6"/>
<reference evidence="2 3" key="1">
    <citation type="submission" date="2013-07" db="EMBL/GenBank/DDBJ databases">
        <title>Genome of Archaeoglobus fulgidus.</title>
        <authorList>
            <person name="Fiebig A."/>
            <person name="Birkeland N.-K."/>
        </authorList>
    </citation>
    <scope>NUCLEOTIDE SEQUENCE [LARGE SCALE GENOMIC DNA]</scope>
    <source>
        <strain evidence="2 3">DSM 8774</strain>
    </source>
</reference>
<dbReference type="KEGG" id="afg:AFULGI_00005960"/>
<evidence type="ECO:0000313" key="3">
    <source>
        <dbReference type="Proteomes" id="UP000028501"/>
    </source>
</evidence>
<dbReference type="RefSeq" id="WP_048095116.1">
    <property type="nucleotide sequence ID" value="NZ_CP006577.1"/>
</dbReference>
<dbReference type="InterPro" id="IPR057185">
    <property type="entry name" value="DUF7863"/>
</dbReference>
<dbReference type="NCBIfam" id="NF033445">
    <property type="entry name" value="BREX_PglZ_4"/>
    <property type="match status" value="1"/>
</dbReference>
<feature type="domain" description="DUF7863" evidence="1">
    <location>
        <begin position="254"/>
        <end position="404"/>
    </location>
</feature>
<dbReference type="Pfam" id="PF25263">
    <property type="entry name" value="DUF7863"/>
    <property type="match status" value="1"/>
</dbReference>
<dbReference type="Pfam" id="PF08665">
    <property type="entry name" value="PglZ"/>
    <property type="match status" value="1"/>
</dbReference>
<evidence type="ECO:0000313" key="2">
    <source>
        <dbReference type="EMBL" id="AIG97397.1"/>
    </source>
</evidence>
<sequence length="774" mass="90112">MAYRSGELIQKFGSVSRLITKLKDEANIREGGRFPVRFILIEGSNAWKELLDGLKSFTDKVVLLSSFCYDNDTYPDVNKAISMAKSFAKTGKRVIVLPFSEILRVDSDAERLIYELLDFQIAPGSGRIYIPLYGVTSQFNKIWRTYFDKERHSPPYFVEDLEKTTVDVWIITDRKCLTKEYRNVVAVDGFKEYLKLWENQVIHDKILVYSILLHSLIKTPIAGNVKISPITTPKEVISEVIGIDTPMDYLEIEHTYWIQLLRELTSDNDTKESFEDYLRKKFNVIKFSTDLFYRWKELSDLEKWLLFNWAKKELKNQELYIYHVLKMSKSLSEFEKMIWLAIFDLKNITINHIKERIDLIERLGIKHPPVEFFKELDKIKDPLTKLKALTAVTSQEKPRIVECVGDCLKGEVSILEVSKIIEVTYPELYFYLSLPDLGNEFLNKYIKSYIYAKLRNEFTDGLKQLAKLFAEQNLIWTFPTRNDRLEKLREYPQVWIDGLGIEWAGFIKYLLENKYPNEFEVIIEFGRANLPTITEYNRPPKGVKMDYCLDQMFHRHDYRYPECIVKEFECIKNALDDLILMLNSNNGVVVTSDHGATRFSGWDDEKIKLPEQSKIERFGRYAVTSIQPHESSKYYVEKYDGKWYLISKTHNVFEGGRKVQGEVHGGATLEESIVPVILVKRSKPIPLDIKVLESKLPAYKPVLHVVVSPPVENVGLRILSELVSGKRVDETLWEFDLKSLKLKPGIYTATVEVGSFKKEIQLEIESGIEEEELL</sequence>
<dbReference type="HOGENOM" id="CLU_361183_0_0_2"/>